<keyword evidence="1" id="KW-0863">Zinc-finger</keyword>
<evidence type="ECO:0000313" key="4">
    <source>
        <dbReference type="EMBL" id="KAH8989234.1"/>
    </source>
</evidence>
<dbReference type="GO" id="GO:0008270">
    <property type="term" value="F:zinc ion binding"/>
    <property type="evidence" value="ECO:0007669"/>
    <property type="project" value="UniProtKB-KW"/>
</dbReference>
<reference evidence="4" key="1">
    <citation type="submission" date="2022-01" db="EMBL/GenBank/DDBJ databases">
        <title>Comparative genomics reveals a dynamic genome evolution in the ectomycorrhizal milk-cap (Lactarius) mushrooms.</title>
        <authorList>
            <consortium name="DOE Joint Genome Institute"/>
            <person name="Lebreton A."/>
            <person name="Tang N."/>
            <person name="Kuo A."/>
            <person name="LaButti K."/>
            <person name="Drula E."/>
            <person name="Barry K."/>
            <person name="Clum A."/>
            <person name="Lipzen A."/>
            <person name="Mousain D."/>
            <person name="Ng V."/>
            <person name="Wang R."/>
            <person name="Wang X."/>
            <person name="Dai Y."/>
            <person name="Henrissat B."/>
            <person name="Grigoriev I.V."/>
            <person name="Guerin-Laguette A."/>
            <person name="Yu F."/>
            <person name="Martin F.M."/>
        </authorList>
    </citation>
    <scope>NUCLEOTIDE SEQUENCE</scope>
    <source>
        <strain evidence="4">QP</strain>
    </source>
</reference>
<sequence length="218" mass="25186">MPLNDKYQPDVRQFVCTCLQFVVSQFLVCKHLVQHFHPVNPQFFLEVTQNRSVPFWAHPSLEPLSIAAERIEVDQAMATNSDGGHNVNVEAYHRLNTARNKFEDMGPGSEDDDSDGLIDTWEKGNSEKTCKEELEDYIHIIRDFCDGLEFQVKFEDPWFLRTLEKEGAGFIRLAQNCLSRERRFNSSRASSLLTWERTTTKALFYRSHPSPCHDNNGT</sequence>
<evidence type="ECO:0000256" key="1">
    <source>
        <dbReference type="PROSITE-ProRule" id="PRU00325"/>
    </source>
</evidence>
<comment type="caution">
    <text evidence="4">The sequence shown here is derived from an EMBL/GenBank/DDBJ whole genome shotgun (WGS) entry which is preliminary data.</text>
</comment>
<protein>
    <recommendedName>
        <fullName evidence="3">SWIM-type domain-containing protein</fullName>
    </recommendedName>
</protein>
<keyword evidence="5" id="KW-1185">Reference proteome</keyword>
<evidence type="ECO:0000259" key="3">
    <source>
        <dbReference type="PROSITE" id="PS50966"/>
    </source>
</evidence>
<feature type="domain" description="SWIM-type" evidence="3">
    <location>
        <begin position="7"/>
        <end position="40"/>
    </location>
</feature>
<accession>A0AAD4LF20</accession>
<gene>
    <name evidence="4" type="ORF">EDB92DRAFT_1799759</name>
</gene>
<keyword evidence="1" id="KW-0862">Zinc</keyword>
<organism evidence="4 5">
    <name type="scientific">Lactarius akahatsu</name>
    <dbReference type="NCBI Taxonomy" id="416441"/>
    <lineage>
        <taxon>Eukaryota</taxon>
        <taxon>Fungi</taxon>
        <taxon>Dikarya</taxon>
        <taxon>Basidiomycota</taxon>
        <taxon>Agaricomycotina</taxon>
        <taxon>Agaricomycetes</taxon>
        <taxon>Russulales</taxon>
        <taxon>Russulaceae</taxon>
        <taxon>Lactarius</taxon>
    </lineage>
</organism>
<dbReference type="Proteomes" id="UP001201163">
    <property type="component" value="Unassembled WGS sequence"/>
</dbReference>
<dbReference type="PROSITE" id="PS50966">
    <property type="entry name" value="ZF_SWIM"/>
    <property type="match status" value="1"/>
</dbReference>
<proteinExistence type="predicted"/>
<dbReference type="AlphaFoldDB" id="A0AAD4LF20"/>
<dbReference type="EMBL" id="JAKELL010000038">
    <property type="protein sequence ID" value="KAH8989234.1"/>
    <property type="molecule type" value="Genomic_DNA"/>
</dbReference>
<evidence type="ECO:0000313" key="5">
    <source>
        <dbReference type="Proteomes" id="UP001201163"/>
    </source>
</evidence>
<dbReference type="InterPro" id="IPR007527">
    <property type="entry name" value="Znf_SWIM"/>
</dbReference>
<keyword evidence="1" id="KW-0479">Metal-binding</keyword>
<evidence type="ECO:0000256" key="2">
    <source>
        <dbReference type="SAM" id="MobiDB-lite"/>
    </source>
</evidence>
<name>A0AAD4LF20_9AGAM</name>
<feature type="region of interest" description="Disordered" evidence="2">
    <location>
        <begin position="101"/>
        <end position="120"/>
    </location>
</feature>